<name>A0A1X2IL18_9FUNG</name>
<keyword evidence="3" id="KW-0227">DNA damage</keyword>
<proteinExistence type="inferred from homology"/>
<evidence type="ECO:0000256" key="5">
    <source>
        <dbReference type="ARBA" id="ARBA00023242"/>
    </source>
</evidence>
<dbReference type="EMBL" id="MCGE01000008">
    <property type="protein sequence ID" value="ORZ18440.1"/>
    <property type="molecule type" value="Genomic_DNA"/>
</dbReference>
<dbReference type="STRING" id="90262.A0A1X2IL18"/>
<dbReference type="AlphaFoldDB" id="A0A1X2IL18"/>
<dbReference type="InterPro" id="IPR003021">
    <property type="entry name" value="Rad1_Rec1_Rad17"/>
</dbReference>
<reference evidence="6 7" key="1">
    <citation type="submission" date="2016-07" db="EMBL/GenBank/DDBJ databases">
        <title>Pervasive Adenine N6-methylation of Active Genes in Fungi.</title>
        <authorList>
            <consortium name="DOE Joint Genome Institute"/>
            <person name="Mondo S.J."/>
            <person name="Dannebaum R.O."/>
            <person name="Kuo R.C."/>
            <person name="Labutti K."/>
            <person name="Haridas S."/>
            <person name="Kuo A."/>
            <person name="Salamov A."/>
            <person name="Ahrendt S.R."/>
            <person name="Lipzen A."/>
            <person name="Sullivan W."/>
            <person name="Andreopoulos W.B."/>
            <person name="Clum A."/>
            <person name="Lindquist E."/>
            <person name="Daum C."/>
            <person name="Ramamoorthy G.K."/>
            <person name="Gryganskyi A."/>
            <person name="Culley D."/>
            <person name="Magnuson J.K."/>
            <person name="James T.Y."/>
            <person name="O'Malley M.A."/>
            <person name="Stajich J.E."/>
            <person name="Spatafora J.W."/>
            <person name="Visel A."/>
            <person name="Grigoriev I.V."/>
        </authorList>
    </citation>
    <scope>NUCLEOTIDE SEQUENCE [LARGE SCALE GENOMIC DNA]</scope>
    <source>
        <strain evidence="6 7">NRRL 1336</strain>
    </source>
</reference>
<gene>
    <name evidence="6" type="ORF">BCR42DRAFT_410845</name>
</gene>
<evidence type="ECO:0000256" key="2">
    <source>
        <dbReference type="ARBA" id="ARBA00010991"/>
    </source>
</evidence>
<accession>A0A1X2IL18</accession>
<comment type="similarity">
    <text evidence="2">Belongs to the rad1 family.</text>
</comment>
<evidence type="ECO:0000256" key="1">
    <source>
        <dbReference type="ARBA" id="ARBA00004123"/>
    </source>
</evidence>
<dbReference type="InterPro" id="IPR046938">
    <property type="entry name" value="DNA_clamp_sf"/>
</dbReference>
<organism evidence="6 7">
    <name type="scientific">Absidia repens</name>
    <dbReference type="NCBI Taxonomy" id="90262"/>
    <lineage>
        <taxon>Eukaryota</taxon>
        <taxon>Fungi</taxon>
        <taxon>Fungi incertae sedis</taxon>
        <taxon>Mucoromycota</taxon>
        <taxon>Mucoromycotina</taxon>
        <taxon>Mucoromycetes</taxon>
        <taxon>Mucorales</taxon>
        <taxon>Cunninghamellaceae</taxon>
        <taxon>Absidia</taxon>
    </lineage>
</organism>
<dbReference type="OrthoDB" id="337581at2759"/>
<dbReference type="Gene3D" id="3.70.10.10">
    <property type="match status" value="1"/>
</dbReference>
<dbReference type="GO" id="GO:0006281">
    <property type="term" value="P:DNA repair"/>
    <property type="evidence" value="ECO:0007669"/>
    <property type="project" value="UniProtKB-KW"/>
</dbReference>
<dbReference type="Proteomes" id="UP000193560">
    <property type="component" value="Unassembled WGS sequence"/>
</dbReference>
<dbReference type="PRINTS" id="PR01245">
    <property type="entry name" value="RAD1REC1"/>
</dbReference>
<sequence>MTFSATLNTIKLLTGMIKAIQFRSTATCSIHEEGLTFTVTESQSIKAIAYAKRSMFERYRRGTDIVPDFDIHLGAFVDCLGILCPAAALDECQIQYEGVGSPLILTRTDSEKQLTNTCKIQTLEPEPDIQSLSMYDSDTEQTVIMKASWLQDALGDLDSTCDRVSIVFSEQDPCFQLFGTGTNGTSSITEYHEDYAEPFISFDCSREGTYKYLYSHISRCTKALDQASDVSLKISKEGVLHLLFKMGSNANDDAAYVEFTIIPCID</sequence>
<evidence type="ECO:0000256" key="3">
    <source>
        <dbReference type="ARBA" id="ARBA00022763"/>
    </source>
</evidence>
<dbReference type="Pfam" id="PF02144">
    <property type="entry name" value="Rad1"/>
    <property type="match status" value="1"/>
</dbReference>
<keyword evidence="4" id="KW-0234">DNA repair</keyword>
<evidence type="ECO:0000313" key="6">
    <source>
        <dbReference type="EMBL" id="ORZ18440.1"/>
    </source>
</evidence>
<keyword evidence="7" id="KW-1185">Reference proteome</keyword>
<dbReference type="SUPFAM" id="SSF55979">
    <property type="entry name" value="DNA clamp"/>
    <property type="match status" value="1"/>
</dbReference>
<dbReference type="PANTHER" id="PTHR10870">
    <property type="entry name" value="CELL CYCLE CHECKPOINT PROTEIN RAD1"/>
    <property type="match status" value="1"/>
</dbReference>
<evidence type="ECO:0000313" key="7">
    <source>
        <dbReference type="Proteomes" id="UP000193560"/>
    </source>
</evidence>
<evidence type="ECO:0000256" key="4">
    <source>
        <dbReference type="ARBA" id="ARBA00023204"/>
    </source>
</evidence>
<comment type="caution">
    <text evidence="6">The sequence shown here is derived from an EMBL/GenBank/DDBJ whole genome shotgun (WGS) entry which is preliminary data.</text>
</comment>
<keyword evidence="5" id="KW-0539">Nucleus</keyword>
<dbReference type="PANTHER" id="PTHR10870:SF0">
    <property type="entry name" value="CELL CYCLE CHECKPOINT PROTEIN RAD1"/>
    <property type="match status" value="1"/>
</dbReference>
<comment type="subcellular location">
    <subcellularLocation>
        <location evidence="1">Nucleus</location>
    </subcellularLocation>
</comment>
<dbReference type="GO" id="GO:0030896">
    <property type="term" value="C:checkpoint clamp complex"/>
    <property type="evidence" value="ECO:0007669"/>
    <property type="project" value="TreeGrafter"/>
</dbReference>
<dbReference type="GO" id="GO:0000077">
    <property type="term" value="P:DNA damage checkpoint signaling"/>
    <property type="evidence" value="ECO:0007669"/>
    <property type="project" value="InterPro"/>
</dbReference>
<protein>
    <submittedName>
        <fullName evidence="6">Rad1/Rec1/Rad17</fullName>
    </submittedName>
</protein>